<evidence type="ECO:0000313" key="1">
    <source>
        <dbReference type="EMBL" id="KKN94409.1"/>
    </source>
</evidence>
<protein>
    <recommendedName>
        <fullName evidence="2">Heme oxygenase</fullName>
    </recommendedName>
</protein>
<comment type="caution">
    <text evidence="1">The sequence shown here is derived from an EMBL/GenBank/DDBJ whole genome shotgun (WGS) entry which is preliminary data.</text>
</comment>
<dbReference type="AlphaFoldDB" id="A0A0F9URW9"/>
<evidence type="ECO:0008006" key="2">
    <source>
        <dbReference type="Google" id="ProtNLM"/>
    </source>
</evidence>
<reference evidence="1" key="1">
    <citation type="journal article" date="2015" name="Nature">
        <title>Complex archaea that bridge the gap between prokaryotes and eukaryotes.</title>
        <authorList>
            <person name="Spang A."/>
            <person name="Saw J.H."/>
            <person name="Jorgensen S.L."/>
            <person name="Zaremba-Niedzwiedzka K."/>
            <person name="Martijn J."/>
            <person name="Lind A.E."/>
            <person name="van Eijk R."/>
            <person name="Schleper C."/>
            <person name="Guy L."/>
            <person name="Ettema T.J."/>
        </authorList>
    </citation>
    <scope>NUCLEOTIDE SEQUENCE</scope>
</reference>
<dbReference type="SUPFAM" id="SSF48613">
    <property type="entry name" value="Heme oxygenase-like"/>
    <property type="match status" value="1"/>
</dbReference>
<dbReference type="Gene3D" id="1.20.910.10">
    <property type="entry name" value="Heme oxygenase-like"/>
    <property type="match status" value="1"/>
</dbReference>
<gene>
    <name evidence="1" type="ORF">LCGC14_0187560</name>
</gene>
<accession>A0A0F9URW9</accession>
<dbReference type="InterPro" id="IPR016084">
    <property type="entry name" value="Haem_Oase-like_multi-hlx"/>
</dbReference>
<sequence length="173" mass="18171">MTEASDPDLYQRFIAMNHAAHSALEPLLDGHAGLDATIGSNLRTILLPALASDMRQMGLHPAATIPFPVCPVGLPEAAGIAYVLDGSRLGARFIHRDFLARGLARRWPGISTAYLEAAALADGFRDRMNDLSVAICAAPSRARALAAANAAFALFEAAIAGFPHPSEDGNVPS</sequence>
<organism evidence="1">
    <name type="scientific">marine sediment metagenome</name>
    <dbReference type="NCBI Taxonomy" id="412755"/>
    <lineage>
        <taxon>unclassified sequences</taxon>
        <taxon>metagenomes</taxon>
        <taxon>ecological metagenomes</taxon>
    </lineage>
</organism>
<name>A0A0F9URW9_9ZZZZ</name>
<dbReference type="EMBL" id="LAZR01000078">
    <property type="protein sequence ID" value="KKN94409.1"/>
    <property type="molecule type" value="Genomic_DNA"/>
</dbReference>
<proteinExistence type="predicted"/>